<accession>A0A1M7ZJ19</accession>
<gene>
    <name evidence="2" type="ORF">SAMN04488108_3714</name>
</gene>
<protein>
    <submittedName>
        <fullName evidence="2">Uncharacterized protein</fullName>
    </submittedName>
</protein>
<keyword evidence="3" id="KW-1185">Reference proteome</keyword>
<evidence type="ECO:0000256" key="1">
    <source>
        <dbReference type="SAM" id="MobiDB-lite"/>
    </source>
</evidence>
<dbReference type="AlphaFoldDB" id="A0A1M7ZJ19"/>
<evidence type="ECO:0000313" key="3">
    <source>
        <dbReference type="Proteomes" id="UP000184609"/>
    </source>
</evidence>
<evidence type="ECO:0000313" key="2">
    <source>
        <dbReference type="EMBL" id="SHO64877.1"/>
    </source>
</evidence>
<name>A0A1M7ZJ19_9BACT</name>
<reference evidence="3" key="1">
    <citation type="submission" date="2016-12" db="EMBL/GenBank/DDBJ databases">
        <authorList>
            <person name="Varghese N."/>
            <person name="Submissions S."/>
        </authorList>
    </citation>
    <scope>NUCLEOTIDE SEQUENCE [LARGE SCALE GENOMIC DNA]</scope>
    <source>
        <strain evidence="3">DSM 25035</strain>
    </source>
</reference>
<sequence>MIKMNAKPLPYLLIVGLLGWVFPAFGQVKELGNERVEELLQIVRLDERELIKKLDVDTDEPLVKVLEFSLKSYDQGITQVESKHQSLINTSLREFDKKLDEIEDDMDFEAVLEQINLLKITLSPLEKEFQEVETQLNSRLQLSLSEKQFKQWKHYFERKKKNKSGRTPMPMAGPTAKSMVL</sequence>
<organism evidence="2 3">
    <name type="scientific">Algoriphagus zhangzhouensis</name>
    <dbReference type="NCBI Taxonomy" id="1073327"/>
    <lineage>
        <taxon>Bacteria</taxon>
        <taxon>Pseudomonadati</taxon>
        <taxon>Bacteroidota</taxon>
        <taxon>Cytophagia</taxon>
        <taxon>Cytophagales</taxon>
        <taxon>Cyclobacteriaceae</taxon>
        <taxon>Algoriphagus</taxon>
    </lineage>
</organism>
<dbReference type="Proteomes" id="UP000184609">
    <property type="component" value="Unassembled WGS sequence"/>
</dbReference>
<feature type="region of interest" description="Disordered" evidence="1">
    <location>
        <begin position="160"/>
        <end position="181"/>
    </location>
</feature>
<proteinExistence type="predicted"/>
<dbReference type="STRING" id="1073327.SAMN04488108_3714"/>
<dbReference type="EMBL" id="FRXN01000006">
    <property type="protein sequence ID" value="SHO64877.1"/>
    <property type="molecule type" value="Genomic_DNA"/>
</dbReference>